<dbReference type="AlphaFoldDB" id="A0A1B2I8A6"/>
<protein>
    <submittedName>
        <fullName evidence="3">Aspartate racemase</fullName>
    </submittedName>
</protein>
<dbReference type="Pfam" id="PF01177">
    <property type="entry name" value="Asp_Glu_race"/>
    <property type="match status" value="1"/>
</dbReference>
<dbReference type="KEGG" id="cpor:BED41_14405"/>
<evidence type="ECO:0000256" key="1">
    <source>
        <dbReference type="ARBA" id="ARBA00007847"/>
    </source>
</evidence>
<dbReference type="NCBIfam" id="TIGR00035">
    <property type="entry name" value="asp_race"/>
    <property type="match status" value="1"/>
</dbReference>
<accession>A0A1B2I8A6</accession>
<dbReference type="InterPro" id="IPR015942">
    <property type="entry name" value="Asp/Glu/hydantoin_racemase"/>
</dbReference>
<proteinExistence type="inferred from homology"/>
<sequence length="231" mass="25853">MKTIGIIGGMAWQSSAEVYKIVNELINKKLGGQHSCQCVMYSVDLDPVLILRDEDNWEKLADMMEDAVKRAEAAGADFTMICSNTMHKTVSAIKDRVSKPILHIADVTAQAILDKGFKTVGLMGTKFTLTQDFYKDKMERDYGIKILIPEEDDIAFIHHVIYEELDYSIFSPESARRFVEIIEKLHSKGAEGVILGCTEIPLLVKQEDTKVPLFDTTTLHAEAAVKLALED</sequence>
<dbReference type="Gene3D" id="3.40.50.1860">
    <property type="match status" value="2"/>
</dbReference>
<dbReference type="PANTHER" id="PTHR21198">
    <property type="entry name" value="GLUTAMATE RACEMASE"/>
    <property type="match status" value="1"/>
</dbReference>
<dbReference type="PROSITE" id="PS00924">
    <property type="entry name" value="ASP_GLU_RACEMASE_2"/>
    <property type="match status" value="1"/>
</dbReference>
<organism evidence="3 4">
    <name type="scientific">Cloacibacillus porcorum</name>
    <dbReference type="NCBI Taxonomy" id="1197717"/>
    <lineage>
        <taxon>Bacteria</taxon>
        <taxon>Thermotogati</taxon>
        <taxon>Synergistota</taxon>
        <taxon>Synergistia</taxon>
        <taxon>Synergistales</taxon>
        <taxon>Synergistaceae</taxon>
        <taxon>Cloacibacillus</taxon>
    </lineage>
</organism>
<dbReference type="OrthoDB" id="9803739at2"/>
<name>A0A1B2I8A6_9BACT</name>
<dbReference type="InterPro" id="IPR033134">
    <property type="entry name" value="Asp/Glu_racemase_AS_2"/>
</dbReference>
<reference evidence="3" key="1">
    <citation type="submission" date="2016-08" db="EMBL/GenBank/DDBJ databases">
        <title>Complete genome of Cloacibacillus porcorum.</title>
        <authorList>
            <person name="Looft T."/>
            <person name="Bayles D.O."/>
            <person name="Alt D.P."/>
        </authorList>
    </citation>
    <scope>NUCLEOTIDE SEQUENCE [LARGE SCALE GENOMIC DNA]</scope>
    <source>
        <strain evidence="3">CL-84</strain>
    </source>
</reference>
<keyword evidence="2" id="KW-0413">Isomerase</keyword>
<dbReference type="GO" id="GO:0047661">
    <property type="term" value="F:amino-acid racemase activity"/>
    <property type="evidence" value="ECO:0007669"/>
    <property type="project" value="InterPro"/>
</dbReference>
<evidence type="ECO:0000313" key="4">
    <source>
        <dbReference type="Proteomes" id="UP000093044"/>
    </source>
</evidence>
<dbReference type="SUPFAM" id="SSF53681">
    <property type="entry name" value="Aspartate/glutamate racemase"/>
    <property type="match status" value="2"/>
</dbReference>
<dbReference type="InterPro" id="IPR001920">
    <property type="entry name" value="Asp/Glu_race"/>
</dbReference>
<comment type="similarity">
    <text evidence="1">Belongs to the aspartate/glutamate racemases family.</text>
</comment>
<dbReference type="RefSeq" id="WP_066747865.1">
    <property type="nucleotide sequence ID" value="NZ_CALCLR010000019.1"/>
</dbReference>
<dbReference type="GeneID" id="83059037"/>
<dbReference type="InterPro" id="IPR004380">
    <property type="entry name" value="Asp_race"/>
</dbReference>
<evidence type="ECO:0000256" key="2">
    <source>
        <dbReference type="ARBA" id="ARBA00023235"/>
    </source>
</evidence>
<keyword evidence="4" id="KW-1185">Reference proteome</keyword>
<dbReference type="PANTHER" id="PTHR21198:SF7">
    <property type="entry name" value="ASPARTATE-GLUTAMATE RACEMASE FAMILY"/>
    <property type="match status" value="1"/>
</dbReference>
<dbReference type="EMBL" id="CP016757">
    <property type="protein sequence ID" value="ANZ46186.1"/>
    <property type="molecule type" value="Genomic_DNA"/>
</dbReference>
<dbReference type="STRING" id="1197717.BED41_14405"/>
<evidence type="ECO:0000313" key="3">
    <source>
        <dbReference type="EMBL" id="ANZ46186.1"/>
    </source>
</evidence>
<gene>
    <name evidence="3" type="ORF">BED41_14405</name>
</gene>
<dbReference type="Proteomes" id="UP000093044">
    <property type="component" value="Chromosome"/>
</dbReference>